<feature type="region of interest" description="Disordered" evidence="1">
    <location>
        <begin position="1"/>
        <end position="20"/>
    </location>
</feature>
<reference evidence="3" key="1">
    <citation type="journal article" date="2019" name="Int. J. Syst. Evol. Microbiol.">
        <title>The Global Catalogue of Microorganisms (GCM) 10K type strain sequencing project: providing services to taxonomists for standard genome sequencing and annotation.</title>
        <authorList>
            <consortium name="The Broad Institute Genomics Platform"/>
            <consortium name="The Broad Institute Genome Sequencing Center for Infectious Disease"/>
            <person name="Wu L."/>
            <person name="Ma J."/>
        </authorList>
    </citation>
    <scope>NUCLEOTIDE SEQUENCE [LARGE SCALE GENOMIC DNA]</scope>
    <source>
        <strain evidence="3">JCM 17561</strain>
    </source>
</reference>
<accession>A0ABP7QMS3</accession>
<comment type="caution">
    <text evidence="2">The sequence shown here is derived from an EMBL/GenBank/DDBJ whole genome shotgun (WGS) entry which is preliminary data.</text>
</comment>
<proteinExistence type="predicted"/>
<organism evidence="2 3">
    <name type="scientific">Comamonas faecalis</name>
    <dbReference type="NCBI Taxonomy" id="1387849"/>
    <lineage>
        <taxon>Bacteria</taxon>
        <taxon>Pseudomonadati</taxon>
        <taxon>Pseudomonadota</taxon>
        <taxon>Betaproteobacteria</taxon>
        <taxon>Burkholderiales</taxon>
        <taxon>Comamonadaceae</taxon>
        <taxon>Comamonas</taxon>
    </lineage>
</organism>
<keyword evidence="3" id="KW-1185">Reference proteome</keyword>
<sequence length="79" mass="8692">MAGLPASARRLQPDDGAVPPPVRTAALAHWQPGASLWRCPEPEQARDLWAAYGCGQRAGSVQWQLRGARGELLQVFWQE</sequence>
<protein>
    <submittedName>
        <fullName evidence="2">Uncharacterized protein</fullName>
    </submittedName>
</protein>
<dbReference type="Proteomes" id="UP001501627">
    <property type="component" value="Unassembled WGS sequence"/>
</dbReference>
<evidence type="ECO:0000313" key="2">
    <source>
        <dbReference type="EMBL" id="GAA3984746.1"/>
    </source>
</evidence>
<evidence type="ECO:0000256" key="1">
    <source>
        <dbReference type="SAM" id="MobiDB-lite"/>
    </source>
</evidence>
<name>A0ABP7QMS3_9BURK</name>
<gene>
    <name evidence="2" type="ORF">GCM10022279_04940</name>
</gene>
<dbReference type="EMBL" id="BAABBP010000003">
    <property type="protein sequence ID" value="GAA3984746.1"/>
    <property type="molecule type" value="Genomic_DNA"/>
</dbReference>
<evidence type="ECO:0000313" key="3">
    <source>
        <dbReference type="Proteomes" id="UP001501627"/>
    </source>
</evidence>